<dbReference type="InterPro" id="IPR002716">
    <property type="entry name" value="PIN_dom"/>
</dbReference>
<protein>
    <submittedName>
        <fullName evidence="2">Toxin of toxin-antitoxin system</fullName>
    </submittedName>
</protein>
<dbReference type="STRING" id="86105.NF27_JK00030"/>
<dbReference type="InterPro" id="IPR041705">
    <property type="entry name" value="PIN_Sll0205"/>
</dbReference>
<dbReference type="SUPFAM" id="SSF88723">
    <property type="entry name" value="PIN domain-like"/>
    <property type="match status" value="1"/>
</dbReference>
<reference evidence="2 3" key="1">
    <citation type="submission" date="2014-11" db="EMBL/GenBank/DDBJ databases">
        <title>A Rickettsiales Symbiont of Amoebae With Ancient Features.</title>
        <authorList>
            <person name="Schulz F."/>
            <person name="Martijn J."/>
            <person name="Wascher F."/>
            <person name="Kostanjsek R."/>
            <person name="Ettema T.J."/>
            <person name="Horn M."/>
        </authorList>
    </citation>
    <scope>NUCLEOTIDE SEQUENCE [LARGE SCALE GENOMIC DNA]</scope>
    <source>
        <strain evidence="2 3">UWC36</strain>
    </source>
</reference>
<organism evidence="2 3">
    <name type="scientific">Candidatus Jidaibacter acanthamoebae</name>
    <dbReference type="NCBI Taxonomy" id="86105"/>
    <lineage>
        <taxon>Bacteria</taxon>
        <taxon>Pseudomonadati</taxon>
        <taxon>Pseudomonadota</taxon>
        <taxon>Alphaproteobacteria</taxon>
        <taxon>Rickettsiales</taxon>
        <taxon>Candidatus Midichloriaceae</taxon>
        <taxon>Candidatus Jidaibacter</taxon>
    </lineage>
</organism>
<dbReference type="Proteomes" id="UP000031258">
    <property type="component" value="Unassembled WGS sequence"/>
</dbReference>
<name>A0A0C1QIR6_9RICK</name>
<dbReference type="Gene3D" id="3.40.50.1010">
    <property type="entry name" value="5'-nuclease"/>
    <property type="match status" value="1"/>
</dbReference>
<evidence type="ECO:0000259" key="1">
    <source>
        <dbReference type="Pfam" id="PF01850"/>
    </source>
</evidence>
<accession>A0A0C1QIR6</accession>
<sequence length="146" mass="16616">MLRANIMSQSLIVLDTHILLWFLIEPSRLSEKESEFIEKSINSAQAIITDLTLWEIAMLYAKQRIKVHEPIDIFLNTICKTGIKVCEITPKIAADSVTLPDNFHGDPVDRIIVSTTRVYSASLFTYDEKIIKWAQNGHVNLCKLSN</sequence>
<dbReference type="InterPro" id="IPR029060">
    <property type="entry name" value="PIN-like_dom_sf"/>
</dbReference>
<evidence type="ECO:0000313" key="2">
    <source>
        <dbReference type="EMBL" id="KIE04108.1"/>
    </source>
</evidence>
<gene>
    <name evidence="2" type="ORF">NF27_JK00030</name>
</gene>
<evidence type="ECO:0000313" key="3">
    <source>
        <dbReference type="Proteomes" id="UP000031258"/>
    </source>
</evidence>
<comment type="caution">
    <text evidence="2">The sequence shown here is derived from an EMBL/GenBank/DDBJ whole genome shotgun (WGS) entry which is preliminary data.</text>
</comment>
<dbReference type="CDD" id="cd09872">
    <property type="entry name" value="PIN_Sll0205-like"/>
    <property type="match status" value="1"/>
</dbReference>
<feature type="domain" description="PIN" evidence="1">
    <location>
        <begin position="12"/>
        <end position="132"/>
    </location>
</feature>
<dbReference type="InterPro" id="IPR052919">
    <property type="entry name" value="TA_system_RNase"/>
</dbReference>
<dbReference type="EMBL" id="JSWE01000228">
    <property type="protein sequence ID" value="KIE04108.1"/>
    <property type="molecule type" value="Genomic_DNA"/>
</dbReference>
<dbReference type="PANTHER" id="PTHR36173:SF1">
    <property type="entry name" value="RIBONUCLEASE VAPC22"/>
    <property type="match status" value="1"/>
</dbReference>
<dbReference type="AlphaFoldDB" id="A0A0C1QIR6"/>
<dbReference type="Pfam" id="PF01850">
    <property type="entry name" value="PIN"/>
    <property type="match status" value="1"/>
</dbReference>
<proteinExistence type="predicted"/>
<dbReference type="PANTHER" id="PTHR36173">
    <property type="entry name" value="RIBONUCLEASE VAPC16-RELATED"/>
    <property type="match status" value="1"/>
</dbReference>
<keyword evidence="3" id="KW-1185">Reference proteome</keyword>